<sequence length="155" mass="17941">MEMSNESFKIYEEPLHLGVEEVGSVYWRKLYTFFSRLFTLHTSRSPNTTGEPYRDLCSTRILRRTLTTVPIIQRNDQDCCLLIVWVGIFYIFTVHKSRGYQLRMSEIQDSGPRNVPLKKDAKAAIAISISEITPEILQLSKQIKEKLKGVDQNDV</sequence>
<reference evidence="1" key="1">
    <citation type="submission" date="2023-04" db="EMBL/GenBank/DDBJ databases">
        <authorList>
            <person name="Vijverberg K."/>
            <person name="Xiong W."/>
            <person name="Schranz E."/>
        </authorList>
    </citation>
    <scope>NUCLEOTIDE SEQUENCE</scope>
</reference>
<evidence type="ECO:0000313" key="1">
    <source>
        <dbReference type="EMBL" id="CAI9287553.1"/>
    </source>
</evidence>
<dbReference type="EMBL" id="OX465081">
    <property type="protein sequence ID" value="CAI9287553.1"/>
    <property type="molecule type" value="Genomic_DNA"/>
</dbReference>
<dbReference type="AlphaFoldDB" id="A0AA35Z8F4"/>
<organism evidence="1 2">
    <name type="scientific">Lactuca saligna</name>
    <name type="common">Willowleaf lettuce</name>
    <dbReference type="NCBI Taxonomy" id="75948"/>
    <lineage>
        <taxon>Eukaryota</taxon>
        <taxon>Viridiplantae</taxon>
        <taxon>Streptophyta</taxon>
        <taxon>Embryophyta</taxon>
        <taxon>Tracheophyta</taxon>
        <taxon>Spermatophyta</taxon>
        <taxon>Magnoliopsida</taxon>
        <taxon>eudicotyledons</taxon>
        <taxon>Gunneridae</taxon>
        <taxon>Pentapetalae</taxon>
        <taxon>asterids</taxon>
        <taxon>campanulids</taxon>
        <taxon>Asterales</taxon>
        <taxon>Asteraceae</taxon>
        <taxon>Cichorioideae</taxon>
        <taxon>Cichorieae</taxon>
        <taxon>Lactucinae</taxon>
        <taxon>Lactuca</taxon>
    </lineage>
</organism>
<evidence type="ECO:0000313" key="2">
    <source>
        <dbReference type="Proteomes" id="UP001177003"/>
    </source>
</evidence>
<accession>A0AA35Z8F4</accession>
<gene>
    <name evidence="1" type="ORF">LSALG_LOCUS26913</name>
</gene>
<name>A0AA35Z8F4_LACSI</name>
<protein>
    <submittedName>
        <fullName evidence="1">Uncharacterized protein</fullName>
    </submittedName>
</protein>
<dbReference type="Proteomes" id="UP001177003">
    <property type="component" value="Chromosome 5"/>
</dbReference>
<proteinExistence type="predicted"/>
<keyword evidence="2" id="KW-1185">Reference proteome</keyword>